<dbReference type="EMBL" id="JACIUV010000004">
    <property type="protein sequence ID" value="MBB1117263.1"/>
    <property type="molecule type" value="Genomic_DNA"/>
</dbReference>
<dbReference type="Proteomes" id="UP000550609">
    <property type="component" value="Unassembled WGS sequence"/>
</dbReference>
<dbReference type="InterPro" id="IPR041966">
    <property type="entry name" value="LOTUS-like"/>
</dbReference>
<protein>
    <submittedName>
        <fullName evidence="3">NYN domain-containing protein</fullName>
    </submittedName>
</protein>
<organism evidence="3 4">
    <name type="scientific">Stenotrophomonas koreensis</name>
    <dbReference type="NCBI Taxonomy" id="266128"/>
    <lineage>
        <taxon>Bacteria</taxon>
        <taxon>Pseudomonadati</taxon>
        <taxon>Pseudomonadota</taxon>
        <taxon>Gammaproteobacteria</taxon>
        <taxon>Lysobacterales</taxon>
        <taxon>Lysobacteraceae</taxon>
        <taxon>Stenotrophomonas</taxon>
    </lineage>
</organism>
<sequence length="316" mass="33796">MVSGLRHGKGRGSAALRTGACRVISARATVIACRRPWVVACLAEGELPVSDPEKRIAVLIDADNAPAAKIDEVLAEVARHGVANVRRAYGNWKSPNLKQWEAVLHEFAIRPMQQFAYSKGKNASDMAMVVDAMDLLYGGRLDGFALVSSDADFTPLVMRLLNDGVKVYGFGERKTPLPFVNACSQFTYVEALGEQEAAESPRPVPTPGEMASPGGGAAGGAITGAALRGDTKLVNLLRSTVEAVADDRGWASLAAVGKQIANRASLDPRNYGYRKLVDLVGAIDLFEIRRQELAVYVRDRRHPDARAAAAAGRSGQ</sequence>
<dbReference type="CDD" id="cd11297">
    <property type="entry name" value="PIN_LabA-like_N_1"/>
    <property type="match status" value="1"/>
</dbReference>
<dbReference type="PANTHER" id="PTHR35811:SF1">
    <property type="entry name" value="HTH OST-TYPE DOMAIN-CONTAINING PROTEIN"/>
    <property type="match status" value="1"/>
</dbReference>
<evidence type="ECO:0000259" key="2">
    <source>
        <dbReference type="PROSITE" id="PS51644"/>
    </source>
</evidence>
<dbReference type="PROSITE" id="PS51644">
    <property type="entry name" value="HTH_OST"/>
    <property type="match status" value="1"/>
</dbReference>
<dbReference type="Gene3D" id="3.30.420.610">
    <property type="entry name" value="LOTUS domain-like"/>
    <property type="match status" value="1"/>
</dbReference>
<dbReference type="Pfam" id="PF12872">
    <property type="entry name" value="OST-HTH"/>
    <property type="match status" value="1"/>
</dbReference>
<evidence type="ECO:0000256" key="1">
    <source>
        <dbReference type="SAM" id="MobiDB-lite"/>
    </source>
</evidence>
<accession>A0A7W3V0I0</accession>
<proteinExistence type="predicted"/>
<reference evidence="3 4" key="1">
    <citation type="submission" date="2020-08" db="EMBL/GenBank/DDBJ databases">
        <title>Stenotrophomonas sp. W1S232.</title>
        <authorList>
            <person name="Deng Y."/>
        </authorList>
    </citation>
    <scope>NUCLEOTIDE SEQUENCE [LARGE SCALE GENOMIC DNA]</scope>
    <source>
        <strain evidence="3 4">W1S232</strain>
    </source>
</reference>
<gene>
    <name evidence="3" type="ORF">H4O09_09415</name>
</gene>
<dbReference type="PANTHER" id="PTHR35811">
    <property type="entry name" value="SLR1870 PROTEIN"/>
    <property type="match status" value="1"/>
</dbReference>
<dbReference type="AlphaFoldDB" id="A0A7W3V0I0"/>
<dbReference type="CDD" id="cd10146">
    <property type="entry name" value="LabA_like_C"/>
    <property type="match status" value="1"/>
</dbReference>
<dbReference type="GO" id="GO:0004540">
    <property type="term" value="F:RNA nuclease activity"/>
    <property type="evidence" value="ECO:0007669"/>
    <property type="project" value="InterPro"/>
</dbReference>
<evidence type="ECO:0000313" key="3">
    <source>
        <dbReference type="EMBL" id="MBB1117263.1"/>
    </source>
</evidence>
<feature type="domain" description="HTH OST-type" evidence="2">
    <location>
        <begin position="229"/>
        <end position="301"/>
    </location>
</feature>
<dbReference type="Pfam" id="PF01936">
    <property type="entry name" value="NYN"/>
    <property type="match status" value="1"/>
</dbReference>
<feature type="region of interest" description="Disordered" evidence="1">
    <location>
        <begin position="196"/>
        <end position="216"/>
    </location>
</feature>
<name>A0A7W3V0I0_9GAMM</name>
<dbReference type="InterPro" id="IPR021139">
    <property type="entry name" value="NYN"/>
</dbReference>
<dbReference type="InterPro" id="IPR025605">
    <property type="entry name" value="OST-HTH/LOTUS_dom"/>
</dbReference>
<evidence type="ECO:0000313" key="4">
    <source>
        <dbReference type="Proteomes" id="UP000550609"/>
    </source>
</evidence>
<comment type="caution">
    <text evidence="3">The sequence shown here is derived from an EMBL/GenBank/DDBJ whole genome shotgun (WGS) entry which is preliminary data.</text>
</comment>
<dbReference type="Gene3D" id="3.40.50.1010">
    <property type="entry name" value="5'-nuclease"/>
    <property type="match status" value="1"/>
</dbReference>